<evidence type="ECO:0000256" key="1">
    <source>
        <dbReference type="ARBA" id="ARBA00023016"/>
    </source>
</evidence>
<dbReference type="Gene3D" id="2.60.40.790">
    <property type="match status" value="1"/>
</dbReference>
<keyword evidence="7" id="KW-1185">Reference proteome</keyword>
<dbReference type="OrthoDB" id="9810618at2"/>
<comment type="caution">
    <text evidence="6">The sequence shown here is derived from an EMBL/GenBank/DDBJ whole genome shotgun (WGS) entry which is preliminary data.</text>
</comment>
<dbReference type="EMBL" id="SRMF01000010">
    <property type="protein sequence ID" value="TGG91147.1"/>
    <property type="molecule type" value="Genomic_DNA"/>
</dbReference>
<gene>
    <name evidence="6" type="ORF">E4656_17305</name>
</gene>
<keyword evidence="1" id="KW-0346">Stress response</keyword>
<reference evidence="6 7" key="1">
    <citation type="submission" date="2019-04" db="EMBL/GenBank/DDBJ databases">
        <title>Natronospirillum operosus gen. nov., sp. nov., a haloalkaliphilic satellite isolated from decaying biomass of laboratory culture of cyanobacterium Geitlerinema sp. and proposal of Natronospirillaceae fam. nov. and Saccharospirillaceae fam. nov.</title>
        <authorList>
            <person name="Kevbrin V."/>
            <person name="Boltyanskaya Y."/>
            <person name="Koziaeva V."/>
            <person name="Grouzdev D.S."/>
            <person name="Park M."/>
            <person name="Cho J."/>
        </authorList>
    </citation>
    <scope>NUCLEOTIDE SEQUENCE [LARGE SCALE GENOMIC DNA]</scope>
    <source>
        <strain evidence="6 7">G-116</strain>
    </source>
</reference>
<organism evidence="6 7">
    <name type="scientific">Natronospirillum operosum</name>
    <dbReference type="NCBI Taxonomy" id="2759953"/>
    <lineage>
        <taxon>Bacteria</taxon>
        <taxon>Pseudomonadati</taxon>
        <taxon>Pseudomonadota</taxon>
        <taxon>Gammaproteobacteria</taxon>
        <taxon>Oceanospirillales</taxon>
        <taxon>Natronospirillaceae</taxon>
        <taxon>Natronospirillum</taxon>
    </lineage>
</organism>
<dbReference type="PANTHER" id="PTHR47062:SF1">
    <property type="entry name" value="SMALL HEAT SHOCK PROTEIN IBPA"/>
    <property type="match status" value="1"/>
</dbReference>
<evidence type="ECO:0000313" key="6">
    <source>
        <dbReference type="EMBL" id="TGG91147.1"/>
    </source>
</evidence>
<dbReference type="CDD" id="cd06470">
    <property type="entry name" value="ACD_IbpA-B_like"/>
    <property type="match status" value="1"/>
</dbReference>
<dbReference type="SUPFAM" id="SSF49764">
    <property type="entry name" value="HSP20-like chaperones"/>
    <property type="match status" value="1"/>
</dbReference>
<dbReference type="PANTHER" id="PTHR47062">
    <property type="match status" value="1"/>
</dbReference>
<dbReference type="Proteomes" id="UP000297475">
    <property type="component" value="Unassembled WGS sequence"/>
</dbReference>
<dbReference type="Pfam" id="PF00011">
    <property type="entry name" value="HSP20"/>
    <property type="match status" value="1"/>
</dbReference>
<sequence>MNTIDLTPLYRSTIGFDRFGSLLDSVLRNDQHSAGYPPYNIEVTDENRYAVTLAVAGFERSELDIQVERGVLTVRGRKAEDSDDRQYLYQGIATRTFERKFSLADHVEVRGANLSNGLLTINLVKEVPEAMKPKSIDIDVDDQQALEHQPQEKPQAGKVETEKAGKKAA</sequence>
<dbReference type="AlphaFoldDB" id="A0A4Z0W374"/>
<feature type="compositionally biased region" description="Basic and acidic residues" evidence="4">
    <location>
        <begin position="159"/>
        <end position="169"/>
    </location>
</feature>
<evidence type="ECO:0000313" key="7">
    <source>
        <dbReference type="Proteomes" id="UP000297475"/>
    </source>
</evidence>
<evidence type="ECO:0000259" key="5">
    <source>
        <dbReference type="PROSITE" id="PS01031"/>
    </source>
</evidence>
<dbReference type="RefSeq" id="WP_135484569.1">
    <property type="nucleotide sequence ID" value="NZ_SRMF01000010.1"/>
</dbReference>
<feature type="domain" description="SHSP" evidence="5">
    <location>
        <begin position="30"/>
        <end position="141"/>
    </location>
</feature>
<evidence type="ECO:0000256" key="2">
    <source>
        <dbReference type="PROSITE-ProRule" id="PRU00285"/>
    </source>
</evidence>
<dbReference type="InterPro" id="IPR008978">
    <property type="entry name" value="HSP20-like_chaperone"/>
</dbReference>
<feature type="region of interest" description="Disordered" evidence="4">
    <location>
        <begin position="134"/>
        <end position="169"/>
    </location>
</feature>
<dbReference type="InterPro" id="IPR037913">
    <property type="entry name" value="ACD_IbpA/B"/>
</dbReference>
<protein>
    <submittedName>
        <fullName evidence="6">Hsp20 family protein</fullName>
    </submittedName>
</protein>
<accession>A0A4Z0W374</accession>
<name>A0A4Z0W374_9GAMM</name>
<comment type="similarity">
    <text evidence="2 3">Belongs to the small heat shock protein (HSP20) family.</text>
</comment>
<dbReference type="InterPro" id="IPR002068">
    <property type="entry name" value="A-crystallin/Hsp20_dom"/>
</dbReference>
<proteinExistence type="inferred from homology"/>
<evidence type="ECO:0000256" key="4">
    <source>
        <dbReference type="SAM" id="MobiDB-lite"/>
    </source>
</evidence>
<dbReference type="PROSITE" id="PS01031">
    <property type="entry name" value="SHSP"/>
    <property type="match status" value="1"/>
</dbReference>
<evidence type="ECO:0000256" key="3">
    <source>
        <dbReference type="RuleBase" id="RU003616"/>
    </source>
</evidence>